<name>A0ABR9XB54_9RHOB</name>
<accession>A0ABR9XB54</accession>
<reference evidence="2 3" key="1">
    <citation type="journal article" date="2021" name="Int. J. Syst. Evol. Microbiol.">
        <title>Salipiger mangrovisoli sp. nov., isolated from mangrove soil and the proposal for the reclassification of Paraphaeobacter pallidus as Salipiger pallidus comb. nov.</title>
        <authorList>
            <person name="Du J."/>
            <person name="Liu Y."/>
            <person name="Pei T."/>
            <person name="Deng M.R."/>
            <person name="Zhu H."/>
        </authorList>
    </citation>
    <scope>NUCLEOTIDE SEQUENCE [LARGE SCALE GENOMIC DNA]</scope>
    <source>
        <strain evidence="2 3">6D45A</strain>
    </source>
</reference>
<dbReference type="Gene3D" id="3.40.50.10840">
    <property type="entry name" value="Putative sugar-binding, N-terminal domain"/>
    <property type="match status" value="1"/>
</dbReference>
<keyword evidence="3" id="KW-1185">Reference proteome</keyword>
<dbReference type="InterPro" id="IPR037051">
    <property type="entry name" value="4-carb_acid_sugar_kinase_N_sf"/>
</dbReference>
<evidence type="ECO:0000313" key="3">
    <source>
        <dbReference type="Proteomes" id="UP000607796"/>
    </source>
</evidence>
<comment type="caution">
    <text evidence="2">The sequence shown here is derived from an EMBL/GenBank/DDBJ whole genome shotgun (WGS) entry which is preliminary data.</text>
</comment>
<organism evidence="2 3">
    <name type="scientific">Salipiger mangrovisoli</name>
    <dbReference type="NCBI Taxonomy" id="2865933"/>
    <lineage>
        <taxon>Bacteria</taxon>
        <taxon>Pseudomonadati</taxon>
        <taxon>Pseudomonadota</taxon>
        <taxon>Alphaproteobacteria</taxon>
        <taxon>Rhodobacterales</taxon>
        <taxon>Roseobacteraceae</taxon>
        <taxon>Salipiger</taxon>
    </lineage>
</organism>
<dbReference type="Proteomes" id="UP000607796">
    <property type="component" value="Unassembled WGS sequence"/>
</dbReference>
<gene>
    <name evidence="2" type="ORF">IQ782_28140</name>
</gene>
<dbReference type="InterPro" id="IPR010737">
    <property type="entry name" value="4-carb_acid_sugar_kinase_N"/>
</dbReference>
<dbReference type="RefSeq" id="WP_194137984.1">
    <property type="nucleotide sequence ID" value="NZ_JADFFK010000045.1"/>
</dbReference>
<feature type="domain" description="Four-carbon acid sugar kinase N-terminal" evidence="1">
    <location>
        <begin position="3"/>
        <end position="206"/>
    </location>
</feature>
<dbReference type="SUPFAM" id="SSF142764">
    <property type="entry name" value="YgbK-like"/>
    <property type="match status" value="1"/>
</dbReference>
<sequence length="353" mass="36831">MLIGVIADDVTGTLDIAKTRAEAGLATVRYDGVPAAGDQIAAAIGVVSLRSRTSSAAATVAHGALQITFKVCSSFHCTAKGSIGPVLDAPSAPLGSGRMIACPAVPEAGRRVDQEHIFVAERLLEKSGMQDHPLTPMRDTDLRRVLASQSDVPVAHAAICGMLAGAPAVNVALPALGCALVEAIRDEELRTFGRAAKDKRLLCEGSRNALGLPAYFGISPDEPHWQPVSGPRTVLPCSHGRATRDQLAACRKRVPKIRLSGPAAMALALDPAAFRLLRDPYPTGAVAQLHSSHSVALSVVPNADPATVLPPRMPHSIKKLGRVKLLLILMPGDLVIGEAARGLAGKRAAWCCG</sequence>
<evidence type="ECO:0000259" key="1">
    <source>
        <dbReference type="Pfam" id="PF07005"/>
    </source>
</evidence>
<proteinExistence type="predicted"/>
<evidence type="ECO:0000313" key="2">
    <source>
        <dbReference type="EMBL" id="MBE9640722.1"/>
    </source>
</evidence>
<dbReference type="EMBL" id="JADFFK010000045">
    <property type="protein sequence ID" value="MBE9640722.1"/>
    <property type="molecule type" value="Genomic_DNA"/>
</dbReference>
<dbReference type="Pfam" id="PF07005">
    <property type="entry name" value="SBD_N"/>
    <property type="match status" value="1"/>
</dbReference>
<protein>
    <recommendedName>
        <fullName evidence="1">Four-carbon acid sugar kinase N-terminal domain-containing protein</fullName>
    </recommendedName>
</protein>